<comment type="caution">
    <text evidence="2">The sequence shown here is derived from an EMBL/GenBank/DDBJ whole genome shotgun (WGS) entry which is preliminary data.</text>
</comment>
<organism evidence="2 3">
    <name type="scientific">Undibacterium arcticum</name>
    <dbReference type="NCBI Taxonomy" id="1762892"/>
    <lineage>
        <taxon>Bacteria</taxon>
        <taxon>Pseudomonadati</taxon>
        <taxon>Pseudomonadota</taxon>
        <taxon>Betaproteobacteria</taxon>
        <taxon>Burkholderiales</taxon>
        <taxon>Oxalobacteraceae</taxon>
        <taxon>Undibacterium</taxon>
    </lineage>
</organism>
<proteinExistence type="predicted"/>
<gene>
    <name evidence="2" type="ORF">ACFOFO_25575</name>
</gene>
<evidence type="ECO:0000256" key="1">
    <source>
        <dbReference type="SAM" id="MobiDB-lite"/>
    </source>
</evidence>
<evidence type="ECO:0000313" key="2">
    <source>
        <dbReference type="EMBL" id="MFC3111274.1"/>
    </source>
</evidence>
<dbReference type="EMBL" id="JBHRTP010000109">
    <property type="protein sequence ID" value="MFC3111274.1"/>
    <property type="molecule type" value="Genomic_DNA"/>
</dbReference>
<reference evidence="3" key="1">
    <citation type="journal article" date="2019" name="Int. J. Syst. Evol. Microbiol.">
        <title>The Global Catalogue of Microorganisms (GCM) 10K type strain sequencing project: providing services to taxonomists for standard genome sequencing and annotation.</title>
        <authorList>
            <consortium name="The Broad Institute Genomics Platform"/>
            <consortium name="The Broad Institute Genome Sequencing Center for Infectious Disease"/>
            <person name="Wu L."/>
            <person name="Ma J."/>
        </authorList>
    </citation>
    <scope>NUCLEOTIDE SEQUENCE [LARGE SCALE GENOMIC DNA]</scope>
    <source>
        <strain evidence="3">KCTC 42986</strain>
    </source>
</reference>
<feature type="region of interest" description="Disordered" evidence="1">
    <location>
        <begin position="22"/>
        <end position="52"/>
    </location>
</feature>
<dbReference type="Proteomes" id="UP001595530">
    <property type="component" value="Unassembled WGS sequence"/>
</dbReference>
<sequence length="52" mass="5795">MLRAQLHFSAKQPEKILSDTYNGMKQDSQTGKNWKHKETALGSDAGAGKRMC</sequence>
<name>A0ABV7F893_9BURK</name>
<evidence type="ECO:0000313" key="3">
    <source>
        <dbReference type="Proteomes" id="UP001595530"/>
    </source>
</evidence>
<feature type="compositionally biased region" description="Polar residues" evidence="1">
    <location>
        <begin position="22"/>
        <end position="32"/>
    </location>
</feature>
<protein>
    <submittedName>
        <fullName evidence="2">Uncharacterized protein</fullName>
    </submittedName>
</protein>
<dbReference type="RefSeq" id="WP_390333417.1">
    <property type="nucleotide sequence ID" value="NZ_JBHRTP010000109.1"/>
</dbReference>
<accession>A0ABV7F893</accession>
<keyword evidence="3" id="KW-1185">Reference proteome</keyword>